<dbReference type="SUPFAM" id="SSF51735">
    <property type="entry name" value="NAD(P)-binding Rossmann-fold domains"/>
    <property type="match status" value="1"/>
</dbReference>
<evidence type="ECO:0000256" key="18">
    <source>
        <dbReference type="RuleBase" id="RU000579"/>
    </source>
</evidence>
<evidence type="ECO:0000256" key="11">
    <source>
        <dbReference type="ARBA" id="ARBA00023053"/>
    </source>
</evidence>
<evidence type="ECO:0000259" key="20">
    <source>
        <dbReference type="PROSITE" id="PS51671"/>
    </source>
</evidence>
<dbReference type="Gene3D" id="3.40.50.720">
    <property type="entry name" value="NAD(P)-binding Rossmann-like Domain"/>
    <property type="match status" value="1"/>
</dbReference>
<comment type="pathway">
    <text evidence="2 18">Amino-acid biosynthesis; L-threonine biosynthesis; L-threonine from L-aspartate: step 3/5.</text>
</comment>
<evidence type="ECO:0000256" key="16">
    <source>
        <dbReference type="PIRSR" id="PIRSR000098-1"/>
    </source>
</evidence>
<dbReference type="PROSITE" id="PS01042">
    <property type="entry name" value="HOMOSER_DHGENASE"/>
    <property type="match status" value="1"/>
</dbReference>
<dbReference type="NCBIfam" id="NF004976">
    <property type="entry name" value="PRK06349.1"/>
    <property type="match status" value="1"/>
</dbReference>
<evidence type="ECO:0000256" key="14">
    <source>
        <dbReference type="ARBA" id="ARBA00048841"/>
    </source>
</evidence>
<keyword evidence="7 18" id="KW-0028">Amino-acid biosynthesis</keyword>
<feature type="active site" description="Proton donor" evidence="16">
    <location>
        <position position="199"/>
    </location>
</feature>
<feature type="domain" description="ACT" evidence="20">
    <location>
        <begin position="343"/>
        <end position="416"/>
    </location>
</feature>
<feature type="binding site" evidence="17">
    <location>
        <begin position="11"/>
        <end position="18"/>
    </location>
    <ligand>
        <name>NADP(+)</name>
        <dbReference type="ChEBI" id="CHEBI:58349"/>
    </ligand>
</feature>
<dbReference type="EMBL" id="KC811110">
    <property type="protein sequence ID" value="AGQ18727.1"/>
    <property type="molecule type" value="Genomic_DNA"/>
</dbReference>
<evidence type="ECO:0000256" key="12">
    <source>
        <dbReference type="ARBA" id="ARBA00023167"/>
    </source>
</evidence>
<dbReference type="GO" id="GO:0009088">
    <property type="term" value="P:threonine biosynthetic process"/>
    <property type="evidence" value="ECO:0007669"/>
    <property type="project" value="UniProtKB-UniPathway"/>
</dbReference>
<dbReference type="CDD" id="cd04881">
    <property type="entry name" value="ACT_HSDH-Hom"/>
    <property type="match status" value="1"/>
</dbReference>
<name>S5DUY6_9ACTN</name>
<dbReference type="UniPathway" id="UPA00051">
    <property type="reaction ID" value="UER00465"/>
</dbReference>
<evidence type="ECO:0000256" key="7">
    <source>
        <dbReference type="ARBA" id="ARBA00022605"/>
    </source>
</evidence>
<keyword evidence="9 17" id="KW-0521">NADP</keyword>
<evidence type="ECO:0000256" key="2">
    <source>
        <dbReference type="ARBA" id="ARBA00005056"/>
    </source>
</evidence>
<protein>
    <recommendedName>
        <fullName evidence="6 18">Homoserine dehydrogenase</fullName>
        <ecNumber evidence="5 18">1.1.1.3</ecNumber>
    </recommendedName>
</protein>
<dbReference type="EC" id="1.1.1.3" evidence="5 18"/>
<dbReference type="SUPFAM" id="SSF55021">
    <property type="entry name" value="ACT-like"/>
    <property type="match status" value="1"/>
</dbReference>
<dbReference type="InterPro" id="IPR001342">
    <property type="entry name" value="HDH_cat"/>
</dbReference>
<keyword evidence="8 18" id="KW-0791">Threonine biosynthesis</keyword>
<feature type="binding site" evidence="17">
    <location>
        <position position="184"/>
    </location>
    <ligand>
        <name>L-homoserine</name>
        <dbReference type="ChEBI" id="CHEBI:57476"/>
    </ligand>
</feature>
<dbReference type="Gene3D" id="3.30.360.10">
    <property type="entry name" value="Dihydrodipicolinate Reductase, domain 2"/>
    <property type="match status" value="1"/>
</dbReference>
<dbReference type="GO" id="GO:0004412">
    <property type="term" value="F:homoserine dehydrogenase activity"/>
    <property type="evidence" value="ECO:0007669"/>
    <property type="project" value="UniProtKB-EC"/>
</dbReference>
<evidence type="ECO:0000256" key="10">
    <source>
        <dbReference type="ARBA" id="ARBA00023002"/>
    </source>
</evidence>
<dbReference type="InterPro" id="IPR005106">
    <property type="entry name" value="Asp/hSer_DH_NAD-bd"/>
</dbReference>
<comment type="catalytic activity">
    <reaction evidence="15">
        <text>L-homoserine + NAD(+) = L-aspartate 4-semialdehyde + NADH + H(+)</text>
        <dbReference type="Rhea" id="RHEA:15757"/>
        <dbReference type="ChEBI" id="CHEBI:15378"/>
        <dbReference type="ChEBI" id="CHEBI:57476"/>
        <dbReference type="ChEBI" id="CHEBI:57540"/>
        <dbReference type="ChEBI" id="CHEBI:57945"/>
        <dbReference type="ChEBI" id="CHEBI:537519"/>
        <dbReference type="EC" id="1.1.1.3"/>
    </reaction>
    <physiologicalReaction direction="right-to-left" evidence="15">
        <dbReference type="Rhea" id="RHEA:15759"/>
    </physiologicalReaction>
</comment>
<keyword evidence="11" id="KW-0915">Sodium</keyword>
<evidence type="ECO:0000256" key="9">
    <source>
        <dbReference type="ARBA" id="ARBA00022857"/>
    </source>
</evidence>
<dbReference type="PROSITE" id="PS51671">
    <property type="entry name" value="ACT"/>
    <property type="match status" value="1"/>
</dbReference>
<dbReference type="PANTHER" id="PTHR43331:SF1">
    <property type="entry name" value="HOMOSERINE DEHYDROGENASE"/>
    <property type="match status" value="1"/>
</dbReference>
<keyword evidence="12 18" id="KW-0486">Methionine biosynthesis</keyword>
<dbReference type="Pfam" id="PF03447">
    <property type="entry name" value="NAD_binding_3"/>
    <property type="match status" value="1"/>
</dbReference>
<organism evidence="21">
    <name type="scientific">Candidatus Actinomarina minuta</name>
    <dbReference type="NCBI Taxonomy" id="1389454"/>
    <lineage>
        <taxon>Bacteria</taxon>
        <taxon>Bacillati</taxon>
        <taxon>Actinomycetota</taxon>
        <taxon>Actinomycetes</taxon>
        <taxon>Candidatus Actinomarinidae</taxon>
        <taxon>Candidatus Actinomarinales</taxon>
        <taxon>Candidatus Actinomarineae</taxon>
        <taxon>Candidatus Actinomarinaceae</taxon>
        <taxon>Candidatus Actinomarina</taxon>
    </lineage>
</organism>
<dbReference type="InterPro" id="IPR045865">
    <property type="entry name" value="ACT-like_dom_sf"/>
</dbReference>
<dbReference type="PIRSF" id="PIRSF000098">
    <property type="entry name" value="Homoser_dehydrog"/>
    <property type="match status" value="1"/>
</dbReference>
<evidence type="ECO:0000313" key="21">
    <source>
        <dbReference type="EMBL" id="AGQ18727.1"/>
    </source>
</evidence>
<comment type="catalytic activity">
    <reaction evidence="14">
        <text>L-homoserine + NADP(+) = L-aspartate 4-semialdehyde + NADPH + H(+)</text>
        <dbReference type="Rhea" id="RHEA:15761"/>
        <dbReference type="ChEBI" id="CHEBI:15378"/>
        <dbReference type="ChEBI" id="CHEBI:57476"/>
        <dbReference type="ChEBI" id="CHEBI:57783"/>
        <dbReference type="ChEBI" id="CHEBI:58349"/>
        <dbReference type="ChEBI" id="CHEBI:537519"/>
        <dbReference type="EC" id="1.1.1.3"/>
    </reaction>
    <physiologicalReaction direction="right-to-left" evidence="14">
        <dbReference type="Rhea" id="RHEA:15763"/>
    </physiologicalReaction>
</comment>
<dbReference type="GO" id="GO:0009086">
    <property type="term" value="P:methionine biosynthetic process"/>
    <property type="evidence" value="ECO:0007669"/>
    <property type="project" value="UniProtKB-KW"/>
</dbReference>
<evidence type="ECO:0000256" key="1">
    <source>
        <dbReference type="ARBA" id="ARBA00001920"/>
    </source>
</evidence>
<keyword evidence="10 18" id="KW-0560">Oxidoreductase</keyword>
<dbReference type="GO" id="GO:0050661">
    <property type="term" value="F:NADP binding"/>
    <property type="evidence" value="ECO:0007669"/>
    <property type="project" value="InterPro"/>
</dbReference>
<feature type="binding site" evidence="17">
    <location>
        <position position="100"/>
    </location>
    <ligand>
        <name>NADPH</name>
        <dbReference type="ChEBI" id="CHEBI:57783"/>
    </ligand>
</feature>
<accession>S5DUY6</accession>
<dbReference type="SUPFAM" id="SSF55347">
    <property type="entry name" value="Glyceraldehyde-3-phosphate dehydrogenase-like, C-terminal domain"/>
    <property type="match status" value="1"/>
</dbReference>
<comment type="pathway">
    <text evidence="3 18">Amino-acid biosynthesis; L-methionine biosynthesis via de novo pathway; L-homoserine from L-aspartate: step 3/3.</text>
</comment>
<dbReference type="UniPathway" id="UPA00050">
    <property type="reaction ID" value="UER00063"/>
</dbReference>
<comment type="function">
    <text evidence="13">Catalyzes the conversion of L-aspartate-beta-semialdehyde (L-Asa) to L-homoserine (L-Hse), the third step in the biosynthesis of threonine and methionine from aspartate.</text>
</comment>
<evidence type="ECO:0000256" key="6">
    <source>
        <dbReference type="ARBA" id="ARBA00013376"/>
    </source>
</evidence>
<dbReference type="AlphaFoldDB" id="S5DUY6"/>
<evidence type="ECO:0000256" key="17">
    <source>
        <dbReference type="PIRSR" id="PIRSR000098-2"/>
    </source>
</evidence>
<dbReference type="FunFam" id="3.30.360.10:FF:000005">
    <property type="entry name" value="Homoserine dehydrogenase"/>
    <property type="match status" value="1"/>
</dbReference>
<proteinExistence type="inferred from homology"/>
<evidence type="ECO:0000256" key="3">
    <source>
        <dbReference type="ARBA" id="ARBA00005062"/>
    </source>
</evidence>
<dbReference type="InterPro" id="IPR036291">
    <property type="entry name" value="NAD(P)-bd_dom_sf"/>
</dbReference>
<dbReference type="PANTHER" id="PTHR43331">
    <property type="entry name" value="HOMOSERINE DEHYDROGENASE"/>
    <property type="match status" value="1"/>
</dbReference>
<reference evidence="21" key="1">
    <citation type="journal article" date="2013" name="Sci. Rep.">
        <title>Metagenomics uncovers a new group of low GC and ultra-small marine Actinobacteria.</title>
        <authorList>
            <person name="Ghai R."/>
            <person name="Mizuno C.M."/>
            <person name="Picazo A."/>
            <person name="Camacho A."/>
            <person name="Rodriguez-Valera F."/>
        </authorList>
    </citation>
    <scope>NUCLEOTIDE SEQUENCE</scope>
</reference>
<dbReference type="InterPro" id="IPR019811">
    <property type="entry name" value="HDH_CS"/>
</dbReference>
<dbReference type="InterPro" id="IPR002912">
    <property type="entry name" value="ACT_dom"/>
</dbReference>
<dbReference type="Gene3D" id="3.30.70.260">
    <property type="match status" value="1"/>
</dbReference>
<dbReference type="Pfam" id="PF01842">
    <property type="entry name" value="ACT"/>
    <property type="match status" value="1"/>
</dbReference>
<evidence type="ECO:0000256" key="19">
    <source>
        <dbReference type="RuleBase" id="RU004171"/>
    </source>
</evidence>
<evidence type="ECO:0000256" key="4">
    <source>
        <dbReference type="ARBA" id="ARBA00006753"/>
    </source>
</evidence>
<dbReference type="Pfam" id="PF00742">
    <property type="entry name" value="Homoserine_dh"/>
    <property type="match status" value="1"/>
</dbReference>
<evidence type="ECO:0000256" key="8">
    <source>
        <dbReference type="ARBA" id="ARBA00022697"/>
    </source>
</evidence>
<comment type="similarity">
    <text evidence="4 19">Belongs to the homoserine dehydrogenase family.</text>
</comment>
<sequence length="419" mass="45154">MKNNSYTVAVMGAGNIGSEVIERLLHLDDEVININLSKVLVSDISKNRDIDSNLLTTEFMDILNDEDIDLVIEVLGGVDPGKSYIKSLLENGKSVITANKDIIADNGSELIKTAQENNICLYFEAAVAAGIPVLKPLIESLRGEELTRVAGIINGTSNYILTAMEDGSTYEDALQDAQELGYAEPDPTNDVEGIDAKYKAMILSLLCFGVSPSAEDVFTKGISDITKEDFDWAKRLNKTIKLLAQIDNSSDGFNARVYPVLVDTKHPLASIRGALNAVLVEGENINQLVFSGPGAGAAPTASAIIGDVLSACHQMGSNQTNWYPLRKQKSGNKTVENVNSSWFIRLSVKDEPGVLATIAGLFGENSVSIESVIQEGRGDNAELVLVTHEATEDNLNKSIESIKNLESVSSVTSTIRVYI</sequence>
<evidence type="ECO:0000256" key="15">
    <source>
        <dbReference type="ARBA" id="ARBA00049031"/>
    </source>
</evidence>
<evidence type="ECO:0000256" key="5">
    <source>
        <dbReference type="ARBA" id="ARBA00013213"/>
    </source>
</evidence>
<evidence type="ECO:0000256" key="13">
    <source>
        <dbReference type="ARBA" id="ARBA00044930"/>
    </source>
</evidence>
<dbReference type="InterPro" id="IPR016204">
    <property type="entry name" value="HDH"/>
</dbReference>
<comment type="cofactor">
    <cofactor evidence="1">
        <name>a metal cation</name>
        <dbReference type="ChEBI" id="CHEBI:25213"/>
    </cofactor>
</comment>